<comment type="subcellular location">
    <subcellularLocation>
        <location evidence="1">Membrane</location>
        <topology evidence="1">Multi-pass membrane protein</topology>
    </subcellularLocation>
</comment>
<evidence type="ECO:0000256" key="1">
    <source>
        <dbReference type="ARBA" id="ARBA00004141"/>
    </source>
</evidence>
<dbReference type="GO" id="GO:0005247">
    <property type="term" value="F:voltage-gated chloride channel activity"/>
    <property type="evidence" value="ECO:0007669"/>
    <property type="project" value="TreeGrafter"/>
</dbReference>
<protein>
    <submittedName>
        <fullName evidence="10">H+/Cl-antiporter ClcA</fullName>
    </submittedName>
</protein>
<proteinExistence type="predicted"/>
<feature type="transmembrane region" description="Helical" evidence="8">
    <location>
        <begin position="231"/>
        <end position="255"/>
    </location>
</feature>
<dbReference type="GO" id="GO:0006813">
    <property type="term" value="P:potassium ion transport"/>
    <property type="evidence" value="ECO:0007669"/>
    <property type="project" value="InterPro"/>
</dbReference>
<dbReference type="InterPro" id="IPR014743">
    <property type="entry name" value="Cl-channel_core"/>
</dbReference>
<dbReference type="PANTHER" id="PTHR45711:SF6">
    <property type="entry name" value="CHLORIDE CHANNEL PROTEIN"/>
    <property type="match status" value="1"/>
</dbReference>
<evidence type="ECO:0000256" key="6">
    <source>
        <dbReference type="ARBA" id="ARBA00023136"/>
    </source>
</evidence>
<feature type="transmembrane region" description="Helical" evidence="8">
    <location>
        <begin position="306"/>
        <end position="326"/>
    </location>
</feature>
<dbReference type="GO" id="GO:0008324">
    <property type="term" value="F:monoatomic cation transmembrane transporter activity"/>
    <property type="evidence" value="ECO:0007669"/>
    <property type="project" value="InterPro"/>
</dbReference>
<evidence type="ECO:0000259" key="9">
    <source>
        <dbReference type="PROSITE" id="PS51202"/>
    </source>
</evidence>
<evidence type="ECO:0000256" key="8">
    <source>
        <dbReference type="SAM" id="Phobius"/>
    </source>
</evidence>
<sequence length="520" mass="55314">MSEQKSKLSHLLTDFSSLKWSTALKGILCGVTAGLLVVLYRLGIEFGTETAVKVFAYLRENPVLILPWMLLALGVGLVIAWLVKLEPMATGSGIPQVEGVLLYGLKIKWYTVLAVRFGGGILSSFFGLSLGREGPSIQIGAAGSQAVAKKISKNKLEENYLITGGAAAGLSAAFNAPLSGIVFALEEVHRSFSGLILLAATTAALTADVVSKLVFGLKPVLSFTATPQLPVHLYLWLIPLGLLSGAVGALMNRALLLFQTLYKRLPWFLRPMMALLLALPCGLFLPQVLGGGQNLIYQAETADGSISFLLVLLAVKLLFTCISFGSGTPGGIFLPILSVGALSGGIIGLAAVQFGLPAEYVADFAICTMAGALSGSVKAPVTSILLVAEMTGSLVHLLPVAACSFLALLVSDLLKTTPIYEALLERMMDKCNVKTSGKKRRSVLELPVELGCGICGKKISEVQWPQGMLVVSIRRGETEIVPNGDTLILQGDYLMVLSHEGEYREISKSLREISRAHTEQ</sequence>
<dbReference type="Pfam" id="PF02080">
    <property type="entry name" value="TrkA_C"/>
    <property type="match status" value="1"/>
</dbReference>
<evidence type="ECO:0000256" key="4">
    <source>
        <dbReference type="ARBA" id="ARBA00022989"/>
    </source>
</evidence>
<evidence type="ECO:0000313" key="11">
    <source>
        <dbReference type="Proteomes" id="UP000199182"/>
    </source>
</evidence>
<feature type="transmembrane region" description="Helical" evidence="8">
    <location>
        <begin position="332"/>
        <end position="352"/>
    </location>
</feature>
<dbReference type="InterPro" id="IPR036721">
    <property type="entry name" value="RCK_C_sf"/>
</dbReference>
<dbReference type="Proteomes" id="UP000199182">
    <property type="component" value="Unassembled WGS sequence"/>
</dbReference>
<dbReference type="InterPro" id="IPR006037">
    <property type="entry name" value="RCK_C"/>
</dbReference>
<keyword evidence="4 8" id="KW-1133">Transmembrane helix</keyword>
<dbReference type="STRING" id="258515.SAMN05192585_1265"/>
<dbReference type="RefSeq" id="WP_092641404.1">
    <property type="nucleotide sequence ID" value="NZ_FNID01000026.1"/>
</dbReference>
<keyword evidence="11" id="KW-1185">Reference proteome</keyword>
<name>A0A1H0D0P2_9FIRM</name>
<dbReference type="SUPFAM" id="SSF116726">
    <property type="entry name" value="TrkA C-terminal domain-like"/>
    <property type="match status" value="1"/>
</dbReference>
<dbReference type="AlphaFoldDB" id="A0A1H0D0P2"/>
<feature type="transmembrane region" description="Helical" evidence="8">
    <location>
        <begin position="267"/>
        <end position="285"/>
    </location>
</feature>
<keyword evidence="7" id="KW-0868">Chloride</keyword>
<dbReference type="GO" id="GO:0005886">
    <property type="term" value="C:plasma membrane"/>
    <property type="evidence" value="ECO:0007669"/>
    <property type="project" value="TreeGrafter"/>
</dbReference>
<gene>
    <name evidence="10" type="ORF">SAMN05192585_1265</name>
</gene>
<accession>A0A1H0D0P2</accession>
<keyword evidence="2" id="KW-0813">Transport</keyword>
<feature type="transmembrane region" description="Helical" evidence="8">
    <location>
        <begin position="364"/>
        <end position="388"/>
    </location>
</feature>
<evidence type="ECO:0000256" key="7">
    <source>
        <dbReference type="ARBA" id="ARBA00023214"/>
    </source>
</evidence>
<feature type="domain" description="RCK C-terminal" evidence="9">
    <location>
        <begin position="431"/>
        <end position="512"/>
    </location>
</feature>
<dbReference type="InterPro" id="IPR001807">
    <property type="entry name" value="ClC"/>
</dbReference>
<dbReference type="Gene3D" id="3.30.70.1450">
    <property type="entry name" value="Regulator of K+ conductance, C-terminal domain"/>
    <property type="match status" value="1"/>
</dbReference>
<dbReference type="Gene3D" id="1.10.3080.10">
    <property type="entry name" value="Clc chloride channel"/>
    <property type="match status" value="1"/>
</dbReference>
<evidence type="ECO:0000256" key="2">
    <source>
        <dbReference type="ARBA" id="ARBA00022448"/>
    </source>
</evidence>
<dbReference type="OrthoDB" id="9812438at2"/>
<feature type="transmembrane region" description="Helical" evidence="8">
    <location>
        <begin position="20"/>
        <end position="42"/>
    </location>
</feature>
<dbReference type="PANTHER" id="PTHR45711">
    <property type="entry name" value="CHLORIDE CHANNEL PROTEIN"/>
    <property type="match status" value="1"/>
</dbReference>
<feature type="transmembrane region" description="Helical" evidence="8">
    <location>
        <begin position="63"/>
        <end position="83"/>
    </location>
</feature>
<evidence type="ECO:0000256" key="3">
    <source>
        <dbReference type="ARBA" id="ARBA00022692"/>
    </source>
</evidence>
<reference evidence="10 11" key="1">
    <citation type="submission" date="2016-10" db="EMBL/GenBank/DDBJ databases">
        <authorList>
            <person name="de Groot N.N."/>
        </authorList>
    </citation>
    <scope>NUCLEOTIDE SEQUENCE [LARGE SCALE GENOMIC DNA]</scope>
    <source>
        <strain evidence="10 11">CGMCC 1.5012</strain>
    </source>
</reference>
<keyword evidence="5" id="KW-0406">Ion transport</keyword>
<dbReference type="Pfam" id="PF00654">
    <property type="entry name" value="Voltage_CLC"/>
    <property type="match status" value="1"/>
</dbReference>
<dbReference type="SUPFAM" id="SSF81340">
    <property type="entry name" value="Clc chloride channel"/>
    <property type="match status" value="1"/>
</dbReference>
<organism evidence="10 11">
    <name type="scientific">Acetanaerobacterium elongatum</name>
    <dbReference type="NCBI Taxonomy" id="258515"/>
    <lineage>
        <taxon>Bacteria</taxon>
        <taxon>Bacillati</taxon>
        <taxon>Bacillota</taxon>
        <taxon>Clostridia</taxon>
        <taxon>Eubacteriales</taxon>
        <taxon>Oscillospiraceae</taxon>
        <taxon>Acetanaerobacterium</taxon>
    </lineage>
</organism>
<keyword evidence="6 8" id="KW-0472">Membrane</keyword>
<feature type="transmembrane region" description="Helical" evidence="8">
    <location>
        <begin position="394"/>
        <end position="414"/>
    </location>
</feature>
<keyword evidence="3 8" id="KW-0812">Transmembrane</keyword>
<dbReference type="PROSITE" id="PS51202">
    <property type="entry name" value="RCK_C"/>
    <property type="match status" value="1"/>
</dbReference>
<evidence type="ECO:0000313" key="10">
    <source>
        <dbReference type="EMBL" id="SDN63747.1"/>
    </source>
</evidence>
<feature type="transmembrane region" description="Helical" evidence="8">
    <location>
        <begin position="160"/>
        <end position="185"/>
    </location>
</feature>
<feature type="transmembrane region" description="Helical" evidence="8">
    <location>
        <begin position="191"/>
        <end position="210"/>
    </location>
</feature>
<evidence type="ECO:0000256" key="5">
    <source>
        <dbReference type="ARBA" id="ARBA00023065"/>
    </source>
</evidence>
<dbReference type="EMBL" id="FNID01000026">
    <property type="protein sequence ID" value="SDN63747.1"/>
    <property type="molecule type" value="Genomic_DNA"/>
</dbReference>
<dbReference type="CDD" id="cd01031">
    <property type="entry name" value="EriC"/>
    <property type="match status" value="1"/>
</dbReference>
<dbReference type="PRINTS" id="PR00762">
    <property type="entry name" value="CLCHANNEL"/>
</dbReference>